<protein>
    <submittedName>
        <fullName evidence="1">Uncharacterized protein</fullName>
    </submittedName>
</protein>
<name>A0A3M6UP99_POCDA</name>
<keyword evidence="2" id="KW-1185">Reference proteome</keyword>
<reference evidence="1 2" key="1">
    <citation type="journal article" date="2018" name="Sci. Rep.">
        <title>Comparative analysis of the Pocillopora damicornis genome highlights role of immune system in coral evolution.</title>
        <authorList>
            <person name="Cunning R."/>
            <person name="Bay R.A."/>
            <person name="Gillette P."/>
            <person name="Baker A.C."/>
            <person name="Traylor-Knowles N."/>
        </authorList>
    </citation>
    <scope>NUCLEOTIDE SEQUENCE [LARGE SCALE GENOMIC DNA]</scope>
    <source>
        <strain evidence="1">RSMAS</strain>
        <tissue evidence="1">Whole animal</tissue>
    </source>
</reference>
<proteinExistence type="predicted"/>
<comment type="caution">
    <text evidence="1">The sequence shown here is derived from an EMBL/GenBank/DDBJ whole genome shotgun (WGS) entry which is preliminary data.</text>
</comment>
<gene>
    <name evidence="1" type="ORF">pdam_00024761</name>
</gene>
<evidence type="ECO:0000313" key="1">
    <source>
        <dbReference type="EMBL" id="RMX55462.1"/>
    </source>
</evidence>
<dbReference type="AlphaFoldDB" id="A0A3M6UP99"/>
<dbReference type="EMBL" id="RCHS01001048">
    <property type="protein sequence ID" value="RMX55462.1"/>
    <property type="molecule type" value="Genomic_DNA"/>
</dbReference>
<evidence type="ECO:0000313" key="2">
    <source>
        <dbReference type="Proteomes" id="UP000275408"/>
    </source>
</evidence>
<organism evidence="1 2">
    <name type="scientific">Pocillopora damicornis</name>
    <name type="common">Cauliflower coral</name>
    <name type="synonym">Millepora damicornis</name>
    <dbReference type="NCBI Taxonomy" id="46731"/>
    <lineage>
        <taxon>Eukaryota</taxon>
        <taxon>Metazoa</taxon>
        <taxon>Cnidaria</taxon>
        <taxon>Anthozoa</taxon>
        <taxon>Hexacorallia</taxon>
        <taxon>Scleractinia</taxon>
        <taxon>Astrocoeniina</taxon>
        <taxon>Pocilloporidae</taxon>
        <taxon>Pocillopora</taxon>
    </lineage>
</organism>
<dbReference type="Proteomes" id="UP000275408">
    <property type="component" value="Unassembled WGS sequence"/>
</dbReference>
<accession>A0A3M6UP99</accession>
<sequence length="204" mass="23498">MNLGFAACPGNLWIMKKFQGQVGLKGALAKNRMSSTSFKPGLLTSKYKGNKSKLRPPQFGLKRSYVREKNWSVTQIKELVWSVLDEYVCIFHVRAHSQARPFFGSVMHVGVLSIQFNKKSIDRLVCLDEGFRVLRNIRGSPPHSEKCKRDLTTPTPPQKNVYKRACPYYERKEADSWNMKYETDIAVADNKVQRTNRDDEQPVR</sequence>